<protein>
    <submittedName>
        <fullName evidence="2">Serpentine receptor class gamma</fullName>
    </submittedName>
</protein>
<dbReference type="Proteomes" id="UP000887580">
    <property type="component" value="Unplaced"/>
</dbReference>
<dbReference type="WBParaSite" id="PS1159_v2.g3340.t1">
    <property type="protein sequence ID" value="PS1159_v2.g3340.t1"/>
    <property type="gene ID" value="PS1159_v2.g3340"/>
</dbReference>
<sequence>MFVNFGTTLFAAIFNVLTFIKFLLIQKQNNAALNVNERNLLLVSLTIFIAQLLRCSYNLGRLFDGSDPVKITFLVSILPYLNDIFAWSGSISLMVLSSTTRKTYTLFYTGKMDSQANVIILPKCLN</sequence>
<accession>A0AC35GAU0</accession>
<name>A0AC35GAU0_9BILA</name>
<evidence type="ECO:0000313" key="2">
    <source>
        <dbReference type="WBParaSite" id="PS1159_v2.g3340.t1"/>
    </source>
</evidence>
<organism evidence="1 2">
    <name type="scientific">Panagrolaimus sp. PS1159</name>
    <dbReference type="NCBI Taxonomy" id="55785"/>
    <lineage>
        <taxon>Eukaryota</taxon>
        <taxon>Metazoa</taxon>
        <taxon>Ecdysozoa</taxon>
        <taxon>Nematoda</taxon>
        <taxon>Chromadorea</taxon>
        <taxon>Rhabditida</taxon>
        <taxon>Tylenchina</taxon>
        <taxon>Panagrolaimomorpha</taxon>
        <taxon>Panagrolaimoidea</taxon>
        <taxon>Panagrolaimidae</taxon>
        <taxon>Panagrolaimus</taxon>
    </lineage>
</organism>
<reference evidence="2" key="1">
    <citation type="submission" date="2022-11" db="UniProtKB">
        <authorList>
            <consortium name="WormBaseParasite"/>
        </authorList>
    </citation>
    <scope>IDENTIFICATION</scope>
</reference>
<evidence type="ECO:0000313" key="1">
    <source>
        <dbReference type="Proteomes" id="UP000887580"/>
    </source>
</evidence>
<proteinExistence type="predicted"/>